<organism evidence="6 7">
    <name type="scientific">Teichococcus aestuarii</name>
    <dbReference type="NCBI Taxonomy" id="568898"/>
    <lineage>
        <taxon>Bacteria</taxon>
        <taxon>Pseudomonadati</taxon>
        <taxon>Pseudomonadota</taxon>
        <taxon>Alphaproteobacteria</taxon>
        <taxon>Acetobacterales</taxon>
        <taxon>Roseomonadaceae</taxon>
        <taxon>Roseomonas</taxon>
    </lineage>
</organism>
<dbReference type="GO" id="GO:0042597">
    <property type="term" value="C:periplasmic space"/>
    <property type="evidence" value="ECO:0007669"/>
    <property type="project" value="UniProtKB-SubCell"/>
</dbReference>
<comment type="subcellular location">
    <subcellularLocation>
        <location evidence="1">Periplasm</location>
    </subcellularLocation>
</comment>
<comment type="caution">
    <text evidence="6">The sequence shown here is derived from an EMBL/GenBank/DDBJ whole genome shotgun (WGS) entry which is preliminary data.</text>
</comment>
<feature type="signal peptide" evidence="5">
    <location>
        <begin position="1"/>
        <end position="28"/>
    </location>
</feature>
<reference evidence="7" key="1">
    <citation type="submission" date="2017-10" db="EMBL/GenBank/DDBJ databases">
        <authorList>
            <person name="Toshchakov S.V."/>
            <person name="Goeva M.A."/>
        </authorList>
    </citation>
    <scope>NUCLEOTIDE SEQUENCE [LARGE SCALE GENOMIC DNA]</scope>
    <source>
        <strain evidence="7">JR1/69-1-13</strain>
    </source>
</reference>
<gene>
    <name evidence="6" type="ORF">CR165_01725</name>
</gene>
<evidence type="ECO:0000313" key="6">
    <source>
        <dbReference type="EMBL" id="PWC30650.1"/>
    </source>
</evidence>
<dbReference type="RefSeq" id="WP_109515221.1">
    <property type="nucleotide sequence ID" value="NZ_PDOA01000001.1"/>
</dbReference>
<protein>
    <submittedName>
        <fullName evidence="6">ABC transporter substrate-binding protein</fullName>
    </submittedName>
</protein>
<sequence>MRLNRASRIIALLALLGGLGPLSPQARAVEITISCGALGQELELCRDGAEAWARQTGHTVRTVSVPNSASERLALYQMMLAGGASQIDIYQLDVVWPGILATHFIDLKPHSQGAEAAHFPAIIENNTVEGRLIAMPLYTDAGVLFYRKDLLEKHGRPVPATWAEMEETARAIQEAERAAGGNGLWGYVFQGRAYEGLTVNALEWVASSGGGTIIDDEGGITIDNPRAAEAIGRAAGWIGRIAPEGALTYTEEEARGIFQSGNAVFMRNWPYAWALAQGADSPVRGKVGIAALPHGAQGEQTGVLGGWNLGVSRYSRHPEEAASLVMYLTGAAEQKRRAVVAAYNPTRPALYEDAEVIAANPFFRALYGTFSNAVARPSRATGTKYNRVSHAFWTRVHAVLSGREQAAPALGELRRDLRRLSRRGW</sequence>
<feature type="chain" id="PRO_5015501716" evidence="5">
    <location>
        <begin position="29"/>
        <end position="425"/>
    </location>
</feature>
<comment type="similarity">
    <text evidence="2">Belongs to the bacterial solute-binding protein 1 family.</text>
</comment>
<proteinExistence type="inferred from homology"/>
<evidence type="ECO:0000256" key="1">
    <source>
        <dbReference type="ARBA" id="ARBA00004418"/>
    </source>
</evidence>
<dbReference type="AlphaFoldDB" id="A0A2U1V9Q5"/>
<evidence type="ECO:0000256" key="3">
    <source>
        <dbReference type="ARBA" id="ARBA00022448"/>
    </source>
</evidence>
<evidence type="ECO:0000313" key="7">
    <source>
        <dbReference type="Proteomes" id="UP000245048"/>
    </source>
</evidence>
<dbReference type="SUPFAM" id="SSF53850">
    <property type="entry name" value="Periplasmic binding protein-like II"/>
    <property type="match status" value="1"/>
</dbReference>
<keyword evidence="4 5" id="KW-0732">Signal</keyword>
<dbReference type="CDD" id="cd14750">
    <property type="entry name" value="PBP2_TMBP"/>
    <property type="match status" value="1"/>
</dbReference>
<dbReference type="Pfam" id="PF01547">
    <property type="entry name" value="SBP_bac_1"/>
    <property type="match status" value="1"/>
</dbReference>
<dbReference type="Gene3D" id="3.40.190.10">
    <property type="entry name" value="Periplasmic binding protein-like II"/>
    <property type="match status" value="2"/>
</dbReference>
<accession>A0A2U1V9Q5</accession>
<dbReference type="Proteomes" id="UP000245048">
    <property type="component" value="Unassembled WGS sequence"/>
</dbReference>
<dbReference type="InterPro" id="IPR006059">
    <property type="entry name" value="SBP"/>
</dbReference>
<keyword evidence="7" id="KW-1185">Reference proteome</keyword>
<name>A0A2U1V9Q5_9PROT</name>
<keyword evidence="3" id="KW-0813">Transport</keyword>
<evidence type="ECO:0000256" key="4">
    <source>
        <dbReference type="ARBA" id="ARBA00022729"/>
    </source>
</evidence>
<dbReference type="OrthoDB" id="9808332at2"/>
<evidence type="ECO:0000256" key="5">
    <source>
        <dbReference type="SAM" id="SignalP"/>
    </source>
</evidence>
<evidence type="ECO:0000256" key="2">
    <source>
        <dbReference type="ARBA" id="ARBA00008520"/>
    </source>
</evidence>
<dbReference type="PANTHER" id="PTHR43649">
    <property type="entry name" value="ARABINOSE-BINDING PROTEIN-RELATED"/>
    <property type="match status" value="1"/>
</dbReference>
<dbReference type="InterPro" id="IPR050490">
    <property type="entry name" value="Bact_solute-bd_prot1"/>
</dbReference>
<dbReference type="EMBL" id="PDOA01000001">
    <property type="protein sequence ID" value="PWC30650.1"/>
    <property type="molecule type" value="Genomic_DNA"/>
</dbReference>
<dbReference type="PANTHER" id="PTHR43649:SF34">
    <property type="entry name" value="ABC TRANSPORTER PERIPLASMIC-BINDING PROTEIN YCJN-RELATED"/>
    <property type="match status" value="1"/>
</dbReference>